<evidence type="ECO:0000313" key="3">
    <source>
        <dbReference type="Proteomes" id="UP001465976"/>
    </source>
</evidence>
<feature type="transmembrane region" description="Helical" evidence="1">
    <location>
        <begin position="52"/>
        <end position="78"/>
    </location>
</feature>
<feature type="transmembrane region" description="Helical" evidence="1">
    <location>
        <begin position="90"/>
        <end position="112"/>
    </location>
</feature>
<keyword evidence="3" id="KW-1185">Reference proteome</keyword>
<accession>A0ABR3F7A8</accession>
<protein>
    <recommendedName>
        <fullName evidence="4">ABC transmembrane type-1 domain-containing protein</fullName>
    </recommendedName>
</protein>
<comment type="caution">
    <text evidence="2">The sequence shown here is derived from an EMBL/GenBank/DDBJ whole genome shotgun (WGS) entry which is preliminary data.</text>
</comment>
<proteinExistence type="predicted"/>
<feature type="transmembrane region" description="Helical" evidence="1">
    <location>
        <begin position="147"/>
        <end position="167"/>
    </location>
</feature>
<sequence>MKGLREARGVKGARDRIDFRISLFFSALEGTEFFWVMVPIPGLQKCTHAGRIQAALSTVLIFTACVLIAPAMVAILITSCGRPFPLAPPAIAINLVTAALKAMVLAVAATIITPITTIVVLALGVVAVLAEVVAATILVLEAVAVVILILGIVVAVIVLGVIVVVIILEVMAAVILVLGVVAIVASRRGYFCCLGPKPSPS</sequence>
<feature type="transmembrane region" description="Helical" evidence="1">
    <location>
        <begin position="173"/>
        <end position="191"/>
    </location>
</feature>
<reference evidence="2 3" key="1">
    <citation type="submission" date="2024-02" db="EMBL/GenBank/DDBJ databases">
        <title>A draft genome for the cacao thread blight pathogen Marasmius crinis-equi.</title>
        <authorList>
            <person name="Cohen S.P."/>
            <person name="Baruah I.K."/>
            <person name="Amoako-Attah I."/>
            <person name="Bukari Y."/>
            <person name="Meinhardt L.W."/>
            <person name="Bailey B.A."/>
        </authorList>
    </citation>
    <scope>NUCLEOTIDE SEQUENCE [LARGE SCALE GENOMIC DNA]</scope>
    <source>
        <strain evidence="2 3">GH-76</strain>
    </source>
</reference>
<organism evidence="2 3">
    <name type="scientific">Marasmius crinis-equi</name>
    <dbReference type="NCBI Taxonomy" id="585013"/>
    <lineage>
        <taxon>Eukaryota</taxon>
        <taxon>Fungi</taxon>
        <taxon>Dikarya</taxon>
        <taxon>Basidiomycota</taxon>
        <taxon>Agaricomycotina</taxon>
        <taxon>Agaricomycetes</taxon>
        <taxon>Agaricomycetidae</taxon>
        <taxon>Agaricales</taxon>
        <taxon>Marasmiineae</taxon>
        <taxon>Marasmiaceae</taxon>
        <taxon>Marasmius</taxon>
    </lineage>
</organism>
<dbReference type="EMBL" id="JBAHYK010000816">
    <property type="protein sequence ID" value="KAL0571136.1"/>
    <property type="molecule type" value="Genomic_DNA"/>
</dbReference>
<feature type="transmembrane region" description="Helical" evidence="1">
    <location>
        <begin position="21"/>
        <end position="40"/>
    </location>
</feature>
<keyword evidence="1" id="KW-1133">Transmembrane helix</keyword>
<keyword evidence="1" id="KW-0472">Membrane</keyword>
<evidence type="ECO:0008006" key="4">
    <source>
        <dbReference type="Google" id="ProtNLM"/>
    </source>
</evidence>
<gene>
    <name evidence="2" type="ORF">V5O48_010828</name>
</gene>
<feature type="transmembrane region" description="Helical" evidence="1">
    <location>
        <begin position="118"/>
        <end position="140"/>
    </location>
</feature>
<name>A0ABR3F7A8_9AGAR</name>
<dbReference type="Proteomes" id="UP001465976">
    <property type="component" value="Unassembled WGS sequence"/>
</dbReference>
<evidence type="ECO:0000313" key="2">
    <source>
        <dbReference type="EMBL" id="KAL0571136.1"/>
    </source>
</evidence>
<keyword evidence="1" id="KW-0812">Transmembrane</keyword>
<evidence type="ECO:0000256" key="1">
    <source>
        <dbReference type="SAM" id="Phobius"/>
    </source>
</evidence>